<dbReference type="Proteomes" id="UP000297527">
    <property type="component" value="Unassembled WGS sequence"/>
</dbReference>
<feature type="compositionally biased region" description="Basic and acidic residues" evidence="1">
    <location>
        <begin position="222"/>
        <end position="257"/>
    </location>
</feature>
<dbReference type="AlphaFoldDB" id="A0A4Z1HXL2"/>
<evidence type="ECO:0000256" key="1">
    <source>
        <dbReference type="SAM" id="MobiDB-lite"/>
    </source>
</evidence>
<protein>
    <submittedName>
        <fullName evidence="2">Uncharacterized protein</fullName>
    </submittedName>
</protein>
<reference evidence="2 3" key="1">
    <citation type="submission" date="2017-12" db="EMBL/GenBank/DDBJ databases">
        <title>Comparative genomics of Botrytis spp.</title>
        <authorList>
            <person name="Valero-Jimenez C.A."/>
            <person name="Tapia P."/>
            <person name="Veloso J."/>
            <person name="Silva-Moreno E."/>
            <person name="Staats M."/>
            <person name="Valdes J.H."/>
            <person name="Van Kan J.A.L."/>
        </authorList>
    </citation>
    <scope>NUCLEOTIDE SEQUENCE [LARGE SCALE GENOMIC DNA]</scope>
    <source>
        <strain evidence="2 3">MUCL11595</strain>
    </source>
</reference>
<dbReference type="OrthoDB" id="10446432at2759"/>
<name>A0A4Z1HXL2_9HELO</name>
<proteinExistence type="predicted"/>
<organism evidence="2 3">
    <name type="scientific">Botryotinia convoluta</name>
    <dbReference type="NCBI Taxonomy" id="54673"/>
    <lineage>
        <taxon>Eukaryota</taxon>
        <taxon>Fungi</taxon>
        <taxon>Dikarya</taxon>
        <taxon>Ascomycota</taxon>
        <taxon>Pezizomycotina</taxon>
        <taxon>Leotiomycetes</taxon>
        <taxon>Helotiales</taxon>
        <taxon>Sclerotiniaceae</taxon>
        <taxon>Botryotinia</taxon>
    </lineage>
</organism>
<dbReference type="EMBL" id="PQXN01000207">
    <property type="protein sequence ID" value="TGO49507.1"/>
    <property type="molecule type" value="Genomic_DNA"/>
</dbReference>
<gene>
    <name evidence="2" type="ORF">BCON_0208g00100</name>
</gene>
<feature type="region of interest" description="Disordered" evidence="1">
    <location>
        <begin position="217"/>
        <end position="257"/>
    </location>
</feature>
<evidence type="ECO:0000313" key="3">
    <source>
        <dbReference type="Proteomes" id="UP000297527"/>
    </source>
</evidence>
<accession>A0A4Z1HXL2</accession>
<evidence type="ECO:0000313" key="2">
    <source>
        <dbReference type="EMBL" id="TGO49507.1"/>
    </source>
</evidence>
<sequence length="257" mass="29478">MAKNFRPNPSKGEPQNPHYHPQYNWHPHWALDTQSKTIATSQYNKTWNSRHSHLARQYPDAPAYGAFLIYITDKFLWRENMRRAYGSEFAETMRFPGRYRGPWYRRRVCTGGLCGECEQCGCYCRCWVGSECSERQRKGECLYVEGMKSRESCCSRVGRSVGKESDVELGVDEGIIDPDIPIPSIETDGETCSPRMNIGTGKVDTIKLGELVLDPDIPIPSIERDADDSRDKEESEGRLVELQNGKDERRLIEEESQ</sequence>
<keyword evidence="3" id="KW-1185">Reference proteome</keyword>
<comment type="caution">
    <text evidence="2">The sequence shown here is derived from an EMBL/GenBank/DDBJ whole genome shotgun (WGS) entry which is preliminary data.</text>
</comment>